<dbReference type="GO" id="GO:0015074">
    <property type="term" value="P:DNA integration"/>
    <property type="evidence" value="ECO:0007669"/>
    <property type="project" value="UniProtKB-KW"/>
</dbReference>
<dbReference type="Gene3D" id="1.10.150.130">
    <property type="match status" value="1"/>
</dbReference>
<evidence type="ECO:0000256" key="3">
    <source>
        <dbReference type="ARBA" id="ARBA00022908"/>
    </source>
</evidence>
<evidence type="ECO:0000256" key="4">
    <source>
        <dbReference type="ARBA" id="ARBA00023125"/>
    </source>
</evidence>
<evidence type="ECO:0000259" key="8">
    <source>
        <dbReference type="PROSITE" id="PS51900"/>
    </source>
</evidence>
<comment type="similarity">
    <text evidence="2">Belongs to the 'phage' integrase family.</text>
</comment>
<evidence type="ECO:0000256" key="6">
    <source>
        <dbReference type="PROSITE-ProRule" id="PRU01248"/>
    </source>
</evidence>
<dbReference type="InterPro" id="IPR011010">
    <property type="entry name" value="DNA_brk_join_enz"/>
</dbReference>
<evidence type="ECO:0000313" key="9">
    <source>
        <dbReference type="EMBL" id="MDB2001869.1"/>
    </source>
</evidence>
<dbReference type="InterPro" id="IPR010998">
    <property type="entry name" value="Integrase_recombinase_N"/>
</dbReference>
<dbReference type="RefSeq" id="WP_272123492.1">
    <property type="nucleotide sequence ID" value="NZ_JAQLGH010000042.1"/>
</dbReference>
<evidence type="ECO:0000259" key="7">
    <source>
        <dbReference type="PROSITE" id="PS51898"/>
    </source>
</evidence>
<dbReference type="InterPro" id="IPR050090">
    <property type="entry name" value="Tyrosine_recombinase_XerCD"/>
</dbReference>
<dbReference type="Pfam" id="PF00589">
    <property type="entry name" value="Phage_integrase"/>
    <property type="match status" value="1"/>
</dbReference>
<dbReference type="Gene3D" id="1.10.443.10">
    <property type="entry name" value="Intergrase catalytic core"/>
    <property type="match status" value="1"/>
</dbReference>
<dbReference type="GO" id="GO:0006310">
    <property type="term" value="P:DNA recombination"/>
    <property type="evidence" value="ECO:0007669"/>
    <property type="project" value="UniProtKB-KW"/>
</dbReference>
<evidence type="ECO:0000256" key="1">
    <source>
        <dbReference type="ARBA" id="ARBA00003283"/>
    </source>
</evidence>
<dbReference type="PROSITE" id="PS51898">
    <property type="entry name" value="TYR_RECOMBINASE"/>
    <property type="match status" value="1"/>
</dbReference>
<dbReference type="InterPro" id="IPR002104">
    <property type="entry name" value="Integrase_catalytic"/>
</dbReference>
<dbReference type="PANTHER" id="PTHR30349:SF41">
    <property type="entry name" value="INTEGRASE_RECOMBINASE PROTEIN MJ0367-RELATED"/>
    <property type="match status" value="1"/>
</dbReference>
<protein>
    <submittedName>
        <fullName evidence="9">Tyrosine-type recombinase/integrase</fullName>
    </submittedName>
</protein>
<dbReference type="Proteomes" id="UP001300871">
    <property type="component" value="Unassembled WGS sequence"/>
</dbReference>
<accession>A0AAW6B0W4</accession>
<dbReference type="AlphaFoldDB" id="A0AAW6B0W4"/>
<dbReference type="PROSITE" id="PS51900">
    <property type="entry name" value="CB"/>
    <property type="match status" value="1"/>
</dbReference>
<keyword evidence="3" id="KW-0229">DNA integration</keyword>
<name>A0AAW6B0W4_CLOSY</name>
<organism evidence="9 10">
    <name type="scientific">Clostridium symbiosum</name>
    <name type="common">Bacteroides symbiosus</name>
    <dbReference type="NCBI Taxonomy" id="1512"/>
    <lineage>
        <taxon>Bacteria</taxon>
        <taxon>Bacillati</taxon>
        <taxon>Bacillota</taxon>
        <taxon>Clostridia</taxon>
        <taxon>Lachnospirales</taxon>
        <taxon>Lachnospiraceae</taxon>
        <taxon>Otoolea</taxon>
    </lineage>
</organism>
<feature type="domain" description="Core-binding (CB)" evidence="8">
    <location>
        <begin position="69"/>
        <end position="161"/>
    </location>
</feature>
<dbReference type="Pfam" id="PF14659">
    <property type="entry name" value="Phage_int_SAM_3"/>
    <property type="match status" value="1"/>
</dbReference>
<proteinExistence type="inferred from homology"/>
<feature type="domain" description="Tyr recombinase" evidence="7">
    <location>
        <begin position="211"/>
        <end position="432"/>
    </location>
</feature>
<gene>
    <name evidence="9" type="ORF">PM006_16850</name>
</gene>
<dbReference type="InterPro" id="IPR013762">
    <property type="entry name" value="Integrase-like_cat_sf"/>
</dbReference>
<keyword evidence="5" id="KW-0233">DNA recombination</keyword>
<evidence type="ECO:0000256" key="2">
    <source>
        <dbReference type="ARBA" id="ARBA00008857"/>
    </source>
</evidence>
<evidence type="ECO:0000256" key="5">
    <source>
        <dbReference type="ARBA" id="ARBA00023172"/>
    </source>
</evidence>
<dbReference type="InterPro" id="IPR044068">
    <property type="entry name" value="CB"/>
</dbReference>
<dbReference type="GO" id="GO:0003677">
    <property type="term" value="F:DNA binding"/>
    <property type="evidence" value="ECO:0007669"/>
    <property type="project" value="UniProtKB-UniRule"/>
</dbReference>
<comment type="function">
    <text evidence="1">Site-specific tyrosine recombinase, which acts by catalyzing the cutting and rejoining of the recombining DNA molecules.</text>
</comment>
<sequence>MASIRKRGESYQVTVSNGRRADGTQIIETNTYTPEPGMTKKQIEKKLNEFVVDFERDVKAGKNVKGERMTLQQLSELFLKDMAPPVLEKTTLHGYKRSLELRIVPRIGHVKLKDVNARLLKDYASKLREDGTRQDGKKGSLSDSTISKDMAIVSSMLSYAVGEGYIPLNPIIYSGKQKGRKKARKEYRVNYFTIEQTKWFLWALDNVIEVKRKSHDRIDDTGKPYHVPEYTQKWKLPLKWRTYFYLALFTGDRRGENVALTWNDLNFDTGEVRIEKATAYAAKETYQKDTKTHSSRVDVVPPIVMNAARKLKTEQKQESLKLGDAWIGYKGKDFDKNFVFTQWNGKQINLYSPYREFKRIIRIYNENVAKDESEKIPSDATMHGLRHTAASILISNNMDPSSVAGVLGHADPTTTLNIYSYFFKSKNQEAANIMENILVKTS</sequence>
<keyword evidence="4 6" id="KW-0238">DNA-binding</keyword>
<dbReference type="CDD" id="cd01189">
    <property type="entry name" value="INT_ICEBs1_C_like"/>
    <property type="match status" value="1"/>
</dbReference>
<evidence type="ECO:0000313" key="10">
    <source>
        <dbReference type="Proteomes" id="UP001300871"/>
    </source>
</evidence>
<dbReference type="PANTHER" id="PTHR30349">
    <property type="entry name" value="PHAGE INTEGRASE-RELATED"/>
    <property type="match status" value="1"/>
</dbReference>
<dbReference type="SUPFAM" id="SSF56349">
    <property type="entry name" value="DNA breaking-rejoining enzymes"/>
    <property type="match status" value="1"/>
</dbReference>
<dbReference type="EMBL" id="JAQLGM010000049">
    <property type="protein sequence ID" value="MDB2001869.1"/>
    <property type="molecule type" value="Genomic_DNA"/>
</dbReference>
<reference evidence="9" key="1">
    <citation type="submission" date="2023-01" db="EMBL/GenBank/DDBJ databases">
        <title>Human gut microbiome strain richness.</title>
        <authorList>
            <person name="Chen-Liaw A."/>
        </authorList>
    </citation>
    <scope>NUCLEOTIDE SEQUENCE</scope>
    <source>
        <strain evidence="9">B1_m1001713B170214d0_201011</strain>
    </source>
</reference>
<comment type="caution">
    <text evidence="9">The sequence shown here is derived from an EMBL/GenBank/DDBJ whole genome shotgun (WGS) entry which is preliminary data.</text>
</comment>
<dbReference type="InterPro" id="IPR004107">
    <property type="entry name" value="Integrase_SAM-like_N"/>
</dbReference>